<accession>A0A9K3GM58</accession>
<gene>
    <name evidence="1" type="ORF">KIPB_009486</name>
</gene>
<dbReference type="EMBL" id="BDIP01003235">
    <property type="protein sequence ID" value="GIQ87446.1"/>
    <property type="molecule type" value="Genomic_DNA"/>
</dbReference>
<reference evidence="1 2" key="1">
    <citation type="journal article" date="2018" name="PLoS ONE">
        <title>The draft genome of Kipferlia bialata reveals reductive genome evolution in fornicate parasites.</title>
        <authorList>
            <person name="Tanifuji G."/>
            <person name="Takabayashi S."/>
            <person name="Kume K."/>
            <person name="Takagi M."/>
            <person name="Nakayama T."/>
            <person name="Kamikawa R."/>
            <person name="Inagaki Y."/>
            <person name="Hashimoto T."/>
        </authorList>
    </citation>
    <scope>NUCLEOTIDE SEQUENCE [LARGE SCALE GENOMIC DNA]</scope>
    <source>
        <strain evidence="1">NY0173</strain>
    </source>
</reference>
<organism evidence="1 2">
    <name type="scientific">Kipferlia bialata</name>
    <dbReference type="NCBI Taxonomy" id="797122"/>
    <lineage>
        <taxon>Eukaryota</taxon>
        <taxon>Metamonada</taxon>
        <taxon>Carpediemonas-like organisms</taxon>
        <taxon>Kipferlia</taxon>
    </lineage>
</organism>
<evidence type="ECO:0000313" key="1">
    <source>
        <dbReference type="EMBL" id="GIQ87446.1"/>
    </source>
</evidence>
<protein>
    <submittedName>
        <fullName evidence="1">Uncharacterized protein</fullName>
    </submittedName>
</protein>
<feature type="non-terminal residue" evidence="1">
    <location>
        <position position="1"/>
    </location>
</feature>
<proteinExistence type="predicted"/>
<comment type="caution">
    <text evidence="1">The sequence shown here is derived from an EMBL/GenBank/DDBJ whole genome shotgun (WGS) entry which is preliminary data.</text>
</comment>
<evidence type="ECO:0000313" key="2">
    <source>
        <dbReference type="Proteomes" id="UP000265618"/>
    </source>
</evidence>
<sequence length="82" mass="8863">MSYHTEVEDVIVVTHWTLVGGKVGAMAQLEAVLALDHGGKCHPVPLCLPALQSYKDQFLLSVSALDTPRSPTRTMGQVKDGF</sequence>
<dbReference type="AlphaFoldDB" id="A0A9K3GM58"/>
<name>A0A9K3GM58_9EUKA</name>
<keyword evidence="2" id="KW-1185">Reference proteome</keyword>
<dbReference type="Proteomes" id="UP000265618">
    <property type="component" value="Unassembled WGS sequence"/>
</dbReference>